<evidence type="ECO:0000256" key="5">
    <source>
        <dbReference type="ARBA" id="ARBA00023136"/>
    </source>
</evidence>
<dbReference type="GO" id="GO:0005886">
    <property type="term" value="C:plasma membrane"/>
    <property type="evidence" value="ECO:0007669"/>
    <property type="project" value="UniProtKB-SubCell"/>
</dbReference>
<accession>A0A916JNL0</accession>
<feature type="transmembrane region" description="Helical" evidence="6">
    <location>
        <begin position="158"/>
        <end position="178"/>
    </location>
</feature>
<dbReference type="PANTHER" id="PTHR12677">
    <property type="entry name" value="GOLGI APPARATUS MEMBRANE PROTEIN TVP38-RELATED"/>
    <property type="match status" value="1"/>
</dbReference>
<sequence length="188" mass="21623">MKKYKTALKYVWVSLLVTILIIYLLQPTAFSIEGFTSFFRDNETAILIGYVLLVLIRSIFFIPATVLLILGMALYPEAFWFLLMVNMIGILIGATVIYIAGKLFTEDDFFSAKHQAKLPVVKKKINEYGFWIVLLWSFFPLVPTDLVCYISGATHMKYFKFISAVFIGEVILVSTYLYTGKSLFEWLF</sequence>
<evidence type="ECO:0000259" key="7">
    <source>
        <dbReference type="Pfam" id="PF09335"/>
    </source>
</evidence>
<evidence type="ECO:0000256" key="4">
    <source>
        <dbReference type="ARBA" id="ARBA00022989"/>
    </source>
</evidence>
<keyword evidence="4 6" id="KW-1133">Transmembrane helix</keyword>
<evidence type="ECO:0000313" key="9">
    <source>
        <dbReference type="Proteomes" id="UP000683507"/>
    </source>
</evidence>
<feature type="domain" description="VTT" evidence="7">
    <location>
        <begin position="62"/>
        <end position="181"/>
    </location>
</feature>
<dbReference type="InterPro" id="IPR015414">
    <property type="entry name" value="TMEM64"/>
</dbReference>
<feature type="transmembrane region" description="Helical" evidence="6">
    <location>
        <begin position="45"/>
        <end position="71"/>
    </location>
</feature>
<feature type="transmembrane region" description="Helical" evidence="6">
    <location>
        <begin position="128"/>
        <end position="151"/>
    </location>
</feature>
<gene>
    <name evidence="8" type="ORF">CRYO30217_02393</name>
</gene>
<dbReference type="PANTHER" id="PTHR12677:SF59">
    <property type="entry name" value="GOLGI APPARATUS MEMBRANE PROTEIN TVP38-RELATED"/>
    <property type="match status" value="1"/>
</dbReference>
<dbReference type="KEGG" id="ptan:CRYO30217_02393"/>
<evidence type="ECO:0000256" key="1">
    <source>
        <dbReference type="ARBA" id="ARBA00004651"/>
    </source>
</evidence>
<evidence type="ECO:0000313" key="8">
    <source>
        <dbReference type="EMBL" id="CAG5084159.1"/>
    </source>
</evidence>
<dbReference type="AlphaFoldDB" id="A0A916JNL0"/>
<feature type="transmembrane region" description="Helical" evidence="6">
    <location>
        <begin position="7"/>
        <end position="25"/>
    </location>
</feature>
<keyword evidence="2 6" id="KW-1003">Cell membrane</keyword>
<keyword evidence="9" id="KW-1185">Reference proteome</keyword>
<proteinExistence type="inferred from homology"/>
<organism evidence="8 9">
    <name type="scientific">Parvicella tangerina</name>
    <dbReference type="NCBI Taxonomy" id="2829795"/>
    <lineage>
        <taxon>Bacteria</taxon>
        <taxon>Pseudomonadati</taxon>
        <taxon>Bacteroidota</taxon>
        <taxon>Flavobacteriia</taxon>
        <taxon>Flavobacteriales</taxon>
        <taxon>Parvicellaceae</taxon>
        <taxon>Parvicella</taxon>
    </lineage>
</organism>
<evidence type="ECO:0000256" key="2">
    <source>
        <dbReference type="ARBA" id="ARBA00022475"/>
    </source>
</evidence>
<dbReference type="Pfam" id="PF09335">
    <property type="entry name" value="VTT_dom"/>
    <property type="match status" value="1"/>
</dbReference>
<name>A0A916JNL0_9FLAO</name>
<comment type="subcellular location">
    <subcellularLocation>
        <location evidence="1 6">Cell membrane</location>
        <topology evidence="1 6">Multi-pass membrane protein</topology>
    </subcellularLocation>
</comment>
<dbReference type="EMBL" id="OU015584">
    <property type="protein sequence ID" value="CAG5084159.1"/>
    <property type="molecule type" value="Genomic_DNA"/>
</dbReference>
<comment type="similarity">
    <text evidence="6">Belongs to the TVP38/TMEM64 family.</text>
</comment>
<reference evidence="8" key="1">
    <citation type="submission" date="2021-04" db="EMBL/GenBank/DDBJ databases">
        <authorList>
            <person name="Rodrigo-Torres L."/>
            <person name="Arahal R. D."/>
            <person name="Lucena T."/>
        </authorList>
    </citation>
    <scope>NUCLEOTIDE SEQUENCE</scope>
    <source>
        <strain evidence="8">AS29M-1</strain>
    </source>
</reference>
<keyword evidence="5 6" id="KW-0472">Membrane</keyword>
<feature type="transmembrane region" description="Helical" evidence="6">
    <location>
        <begin position="78"/>
        <end position="100"/>
    </location>
</feature>
<dbReference type="InterPro" id="IPR032816">
    <property type="entry name" value="VTT_dom"/>
</dbReference>
<protein>
    <recommendedName>
        <fullName evidence="6">TVP38/TMEM64 family membrane protein</fullName>
    </recommendedName>
</protein>
<evidence type="ECO:0000256" key="3">
    <source>
        <dbReference type="ARBA" id="ARBA00022692"/>
    </source>
</evidence>
<evidence type="ECO:0000256" key="6">
    <source>
        <dbReference type="RuleBase" id="RU366058"/>
    </source>
</evidence>
<keyword evidence="3 6" id="KW-0812">Transmembrane</keyword>
<dbReference type="Proteomes" id="UP000683507">
    <property type="component" value="Chromosome"/>
</dbReference>